<dbReference type="InParanoid" id="E3NU71"/>
<name>E3NU71_CAERE</name>
<dbReference type="STRING" id="31234.E3NU71"/>
<dbReference type="AlphaFoldDB" id="E3NU71"/>
<proteinExistence type="predicted"/>
<evidence type="ECO:0008006" key="5">
    <source>
        <dbReference type="Google" id="ProtNLM"/>
    </source>
</evidence>
<keyword evidence="2" id="KW-0812">Transmembrane</keyword>
<feature type="non-terminal residue" evidence="3">
    <location>
        <position position="876"/>
    </location>
</feature>
<feature type="region of interest" description="Disordered" evidence="1">
    <location>
        <begin position="801"/>
        <end position="821"/>
    </location>
</feature>
<dbReference type="Proteomes" id="UP000008281">
    <property type="component" value="Unassembled WGS sequence"/>
</dbReference>
<gene>
    <name evidence="3" type="ORF">CRE_12447</name>
</gene>
<feature type="compositionally biased region" description="Acidic residues" evidence="1">
    <location>
        <begin position="586"/>
        <end position="596"/>
    </location>
</feature>
<evidence type="ECO:0000256" key="2">
    <source>
        <dbReference type="SAM" id="Phobius"/>
    </source>
</evidence>
<reference evidence="3" key="1">
    <citation type="submission" date="2007-07" db="EMBL/GenBank/DDBJ databases">
        <title>PCAP assembly of the Caenorhabditis remanei genome.</title>
        <authorList>
            <consortium name="The Caenorhabditis remanei Sequencing Consortium"/>
            <person name="Wilson R.K."/>
        </authorList>
    </citation>
    <scope>NUCLEOTIDE SEQUENCE [LARGE SCALE GENOMIC DNA]</scope>
    <source>
        <strain evidence="3">PB4641</strain>
    </source>
</reference>
<protein>
    <recommendedName>
        <fullName evidence="5">Domain of unknown function WSN domain-containing protein</fullName>
    </recommendedName>
</protein>
<feature type="region of interest" description="Disordered" evidence="1">
    <location>
        <begin position="553"/>
        <end position="597"/>
    </location>
</feature>
<organism evidence="4">
    <name type="scientific">Caenorhabditis remanei</name>
    <name type="common">Caenorhabditis vulgaris</name>
    <dbReference type="NCBI Taxonomy" id="31234"/>
    <lineage>
        <taxon>Eukaryota</taxon>
        <taxon>Metazoa</taxon>
        <taxon>Ecdysozoa</taxon>
        <taxon>Nematoda</taxon>
        <taxon>Chromadorea</taxon>
        <taxon>Rhabditida</taxon>
        <taxon>Rhabditina</taxon>
        <taxon>Rhabditomorpha</taxon>
        <taxon>Rhabditoidea</taxon>
        <taxon>Rhabditidae</taxon>
        <taxon>Peloderinae</taxon>
        <taxon>Caenorhabditis</taxon>
    </lineage>
</organism>
<feature type="transmembrane region" description="Helical" evidence="2">
    <location>
        <begin position="488"/>
        <end position="511"/>
    </location>
</feature>
<keyword evidence="4" id="KW-1185">Reference proteome</keyword>
<accession>E3NU71</accession>
<dbReference type="eggNOG" id="ENOG502RUH4">
    <property type="taxonomic scope" value="Eukaryota"/>
</dbReference>
<dbReference type="EMBL" id="DS270437">
    <property type="protein sequence ID" value="EFO94106.1"/>
    <property type="molecule type" value="Genomic_DNA"/>
</dbReference>
<evidence type="ECO:0000256" key="1">
    <source>
        <dbReference type="SAM" id="MobiDB-lite"/>
    </source>
</evidence>
<feature type="region of interest" description="Disordered" evidence="1">
    <location>
        <begin position="711"/>
        <end position="750"/>
    </location>
</feature>
<dbReference type="HOGENOM" id="CLU_328632_0_0_1"/>
<evidence type="ECO:0000313" key="3">
    <source>
        <dbReference type="EMBL" id="EFO94106.1"/>
    </source>
</evidence>
<sequence length="876" mass="97492">MNELTATTTELKKLLSKEDLKKRIQFLVDVSDGMKLSIAEKSMTSGFFNGLDDFKNLSFSIARFSELEGVSEMISSVLNLAQQLEPLSSAKTASKDPNIVINGLSLIKKLESAKQEMGSFDEYESIQKCVNQLSTLESGLSLSIWGQEQSNVKSLGKFGHEFTGKYNGISFDASKLTSLMGLITDDVAGTIGAIRSGPDLSTVQSELNALKGSLDGVTTSQLTTWATASKVDTLVPNASQWLKNNKVDSITSCLKNKIVFKNAKKVIDQRDSLTAVLKLKKDNKEMREISKLATSQKPIIKAWNDFKSAQKSRQTRSTKSDGKLEDAMKSVRGISSAVKLFRDLAAGFTSNKDIQGLLKAEKTIDDAIKKNFLVLSNEVNKNIKTKPEKLNEYSKFFEMKLNFDGMAMLKMRSLSEKLQYNDLPIPDYDTLNRVKNLDTIDFVNAKTKLKFGLDSFMLIVTFLSAQPRLKKMRNILVTTTIAAGFPGYVYALIGCGILAIVVAVVVGICVYRKKKKKDHTVVKPDCEKKSTWKWAGPIKRCLDQCIEKMKIKEKPKKRVDNDPAPPPPPRPVINSTTPLLPKPDKNEDDNDNDDYQNDPVIEASLKKIKGRPDSGITLEGEKIESNVPDPVKKEKELSTDQIEFAKPNTISREIEIRIPSLEDDMTPETTTDLTKTISSSTVIDMEPTPNEVTVDVAKSESTHTVAIKTLEKTQSDTRTATSGDSQSEFLDGGSVSPQNREGDESADVCIKGKEQSWKEYDNIERKDEKTPEICQYFPVRILQHLSDWETFAELEILPATTVDPRHEGGGGGRKRKDTTSQGNLSVAELIHKLMTEQNMKVAKWKEGEFPLTYEQCMSILKMAKKIVIEEPALVRL</sequence>
<feature type="compositionally biased region" description="Polar residues" evidence="1">
    <location>
        <begin position="716"/>
        <end position="728"/>
    </location>
</feature>
<keyword evidence="2" id="KW-1133">Transmembrane helix</keyword>
<evidence type="ECO:0000313" key="4">
    <source>
        <dbReference type="Proteomes" id="UP000008281"/>
    </source>
</evidence>
<keyword evidence="2" id="KW-0472">Membrane</keyword>